<name>A0ABM9NIU7_9GAMM</name>
<dbReference type="EMBL" id="OZ026884">
    <property type="protein sequence ID" value="CAL1240549.1"/>
    <property type="molecule type" value="Genomic_DNA"/>
</dbReference>
<protein>
    <submittedName>
        <fullName evidence="1">Uncharacterized protein</fullName>
    </submittedName>
</protein>
<sequence length="32" mass="3937">MTTPFFYVNKISNHIFKQMHPINKRQIYPLTK</sequence>
<accession>A0ABM9NIU7</accession>
<keyword evidence="2" id="KW-1185">Reference proteome</keyword>
<evidence type="ECO:0000313" key="2">
    <source>
        <dbReference type="Proteomes" id="UP001497493"/>
    </source>
</evidence>
<gene>
    <name evidence="1" type="ORF">MECH1_V1_1773</name>
</gene>
<reference evidence="1 2" key="1">
    <citation type="submission" date="2024-04" db="EMBL/GenBank/DDBJ databases">
        <authorList>
            <person name="Cremers G."/>
        </authorList>
    </citation>
    <scope>NUCLEOTIDE SEQUENCE [LARGE SCALE GENOMIC DNA]</scope>
    <source>
        <strain evidence="1">MeCH1-AG</strain>
    </source>
</reference>
<organism evidence="1 2">
    <name type="scientific">Candidatus Methylocalor cossyra</name>
    <dbReference type="NCBI Taxonomy" id="3108543"/>
    <lineage>
        <taxon>Bacteria</taxon>
        <taxon>Pseudomonadati</taxon>
        <taxon>Pseudomonadota</taxon>
        <taxon>Gammaproteobacteria</taxon>
        <taxon>Methylococcales</taxon>
        <taxon>Methylococcaceae</taxon>
        <taxon>Candidatus Methylocalor</taxon>
    </lineage>
</organism>
<proteinExistence type="predicted"/>
<dbReference type="Proteomes" id="UP001497493">
    <property type="component" value="Chromosome"/>
</dbReference>
<evidence type="ECO:0000313" key="1">
    <source>
        <dbReference type="EMBL" id="CAL1240549.1"/>
    </source>
</evidence>